<dbReference type="OrthoDB" id="6099178at2759"/>
<proteinExistence type="predicted"/>
<feature type="chain" id="PRO_5040743309" evidence="2">
    <location>
        <begin position="24"/>
        <end position="987"/>
    </location>
</feature>
<feature type="compositionally biased region" description="Basic residues" evidence="1">
    <location>
        <begin position="839"/>
        <end position="888"/>
    </location>
</feature>
<feature type="signal peptide" evidence="2">
    <location>
        <begin position="1"/>
        <end position="23"/>
    </location>
</feature>
<organism evidence="3 4">
    <name type="scientific">Desmophyllum pertusum</name>
    <dbReference type="NCBI Taxonomy" id="174260"/>
    <lineage>
        <taxon>Eukaryota</taxon>
        <taxon>Metazoa</taxon>
        <taxon>Cnidaria</taxon>
        <taxon>Anthozoa</taxon>
        <taxon>Hexacorallia</taxon>
        <taxon>Scleractinia</taxon>
        <taxon>Caryophylliina</taxon>
        <taxon>Caryophylliidae</taxon>
        <taxon>Desmophyllum</taxon>
    </lineage>
</organism>
<evidence type="ECO:0000313" key="4">
    <source>
        <dbReference type="Proteomes" id="UP001163046"/>
    </source>
</evidence>
<sequence>MRYKPISVFVVILIQVLIPKAVCEDPWLLDTFNALLKLSELAEIKSRSCLDETVRFNCYLEKLNEMLPTFEKFLTKSRLNEPIYRLKLRALVTGIRIVMDSGTMESVEELLSSSSLKEIYDSTVTPLLDTLKQDVLATTDSDGYVLPLETACSTLPTRNVPTISAKDVCPTLSECSRSFHSSTANACKEDNTCDVEKATPLMIGLLFYKVSFAFVDKFCSGRCPGDSGCNMEEEFASVVEQGCSNKEGLLEIGPAMEILSENDDKFSVARMACNEIEAEPACRVMTFYPNYLLLKKMKEERLNPGDTRDLTLYQNVDHAKIIQLKKDAIKHIELLSAIQQLDSNLQAQVHGIASYFKGIASFDQDTSAIKTELHDNQKQIDSLVTLVNKIKNNQADQIDDDAEMFIEQYSGYTPMVDRSRLAQNTAKWGAFKEYTCDLLNGVEGIGASPAKAVANGFLLCENLEGTIAEFDALRENIFDFQFELVDSLARVVRGNVAKKLANSIQGQQGDLLKADQLLGGFLMTQTFLQTQAWLYCDKLEYKNEGRRVQPCSPQTGLFTNSELDNVVAFTDHQTYISIERTVHIPSKPQFSGDLGFINIHTFSREKTASFRLPLNLNWLYKFDWSLIGESHAPYVESFQLFLPRNEYRTGSEKVKTSTRIVVSADTETGSYISADRESSVLYKLPEKQSSYVTVYQEGYRTSTCSNEIPNPYSLCNNLPKICHTSTKMAGDSLLPTTLSRWKATYTVQSGDQEVEWLTPNSMTDLKLIAKVTLRMLPRKPSSKRSSVPRTTDQPDVCCQGNTYRSSLVSSECEDCPSGSTSKLGGYYCEVDSTTLGPNKKQHVFLHGNSPKRRHSSASRVSSRSHKVNDKRRHSAASRVSSRSHKARRPKDVVNVAIHARHSNNDPVLSTSGDVYPTFVSRDSYRLALACSLKDIQKQVVLSFIFSLTTSSFTLMREKLISAPAIVSFKIRSRYFGRLYPTLYKCFN</sequence>
<dbReference type="EMBL" id="MU825399">
    <property type="protein sequence ID" value="KAJ7393034.1"/>
    <property type="molecule type" value="Genomic_DNA"/>
</dbReference>
<gene>
    <name evidence="3" type="ORF">OS493_008320</name>
</gene>
<keyword evidence="2" id="KW-0732">Signal</keyword>
<reference evidence="3" key="1">
    <citation type="submission" date="2023-01" db="EMBL/GenBank/DDBJ databases">
        <title>Genome assembly of the deep-sea coral Lophelia pertusa.</title>
        <authorList>
            <person name="Herrera S."/>
            <person name="Cordes E."/>
        </authorList>
    </citation>
    <scope>NUCLEOTIDE SEQUENCE</scope>
    <source>
        <strain evidence="3">USNM1676648</strain>
        <tissue evidence="3">Polyp</tissue>
    </source>
</reference>
<dbReference type="AlphaFoldDB" id="A0A9X0A5A1"/>
<evidence type="ECO:0000313" key="3">
    <source>
        <dbReference type="EMBL" id="KAJ7393034.1"/>
    </source>
</evidence>
<dbReference type="Proteomes" id="UP001163046">
    <property type="component" value="Unassembled WGS sequence"/>
</dbReference>
<accession>A0A9X0A5A1</accession>
<feature type="region of interest" description="Disordered" evidence="1">
    <location>
        <begin position="839"/>
        <end position="889"/>
    </location>
</feature>
<evidence type="ECO:0000256" key="1">
    <source>
        <dbReference type="SAM" id="MobiDB-lite"/>
    </source>
</evidence>
<comment type="caution">
    <text evidence="3">The sequence shown here is derived from an EMBL/GenBank/DDBJ whole genome shotgun (WGS) entry which is preliminary data.</text>
</comment>
<keyword evidence="4" id="KW-1185">Reference proteome</keyword>
<name>A0A9X0A5A1_9CNID</name>
<evidence type="ECO:0000256" key="2">
    <source>
        <dbReference type="SAM" id="SignalP"/>
    </source>
</evidence>
<protein>
    <submittedName>
        <fullName evidence="3">Uncharacterized protein</fullName>
    </submittedName>
</protein>